<dbReference type="EMBL" id="JAAIYO010000002">
    <property type="protein sequence ID" value="MBE4748740.1"/>
    <property type="molecule type" value="Genomic_DNA"/>
</dbReference>
<keyword evidence="2" id="KW-1185">Reference proteome</keyword>
<reference evidence="1 2" key="1">
    <citation type="submission" date="2020-02" db="EMBL/GenBank/DDBJ databases">
        <authorList>
            <person name="Babadi Z.K."/>
            <person name="Risdian C."/>
            <person name="Ebrahimipour G.H."/>
            <person name="Wink J."/>
        </authorList>
    </citation>
    <scope>NUCLEOTIDE SEQUENCE [LARGE SCALE GENOMIC DNA]</scope>
    <source>
        <strain evidence="1 2">ZKHCc1 1396</strain>
    </source>
</reference>
<comment type="caution">
    <text evidence="1">The sequence shown here is derived from an EMBL/GenBank/DDBJ whole genome shotgun (WGS) entry which is preliminary data.</text>
</comment>
<dbReference type="Gene3D" id="3.90.70.20">
    <property type="match status" value="1"/>
</dbReference>
<sequence length="360" mass="40947">MYAKLYQTRYGSVPAQVSNVNGLAKLANKCGGTLECGFCQGLEDFNKGVFYSLDLSSDGVCFGLVIMWLRMKFEKKPDSDFYAWLFANDVQGRNAKMAMWMRNQLMSLGLGNPGYAQVYSTFMTDPNEGEKREKFKTKYPQGGIPAYLNFYNEEKPGGAPLDRSYDPEHYAATQQRARYVLASEALGYKFKQLGARMGRLQIWQEAEVSQRDVYALQLVASKITKSATKANRLSMKDRIISAELQASYKPGEDKDGLKKREEAARLIVDAMVKYQEKLKNEDAFVTISIPKHVMGVYFSRSPLMGHGVLSFFDPNYGIWTFESSSLVDRFEKFKQFFAAFTCVYNDKDMSPLEIKILSRH</sequence>
<dbReference type="RefSeq" id="WP_193348109.1">
    <property type="nucleotide sequence ID" value="NZ_CBCSIP010000409.1"/>
</dbReference>
<organism evidence="1 2">
    <name type="scientific">Corallococcus soli</name>
    <dbReference type="NCBI Taxonomy" id="2710757"/>
    <lineage>
        <taxon>Bacteria</taxon>
        <taxon>Pseudomonadati</taxon>
        <taxon>Myxococcota</taxon>
        <taxon>Myxococcia</taxon>
        <taxon>Myxococcales</taxon>
        <taxon>Cystobacterineae</taxon>
        <taxon>Myxococcaceae</taxon>
        <taxon>Corallococcus</taxon>
    </lineage>
</organism>
<name>A0ABR9PLH0_9BACT</name>
<dbReference type="Proteomes" id="UP001516472">
    <property type="component" value="Unassembled WGS sequence"/>
</dbReference>
<evidence type="ECO:0000313" key="1">
    <source>
        <dbReference type="EMBL" id="MBE4748740.1"/>
    </source>
</evidence>
<accession>A0ABR9PLH0</accession>
<proteinExistence type="predicted"/>
<evidence type="ECO:0008006" key="3">
    <source>
        <dbReference type="Google" id="ProtNLM"/>
    </source>
</evidence>
<gene>
    <name evidence="1" type="ORF">G4177_11260</name>
</gene>
<evidence type="ECO:0000313" key="2">
    <source>
        <dbReference type="Proteomes" id="UP001516472"/>
    </source>
</evidence>
<protein>
    <recommendedName>
        <fullName evidence="3">Peptidase C58 YopT-type domain-containing protein</fullName>
    </recommendedName>
</protein>